<reference evidence="1" key="1">
    <citation type="submission" date="2024-08" db="EMBL/GenBank/DDBJ databases">
        <title>Lentilactobacillus sp. nov., isolated from tree bark.</title>
        <authorList>
            <person name="Phuengjayaem S."/>
            <person name="Tanasupawat S."/>
        </authorList>
    </citation>
    <scope>NUCLEOTIDE SEQUENCE</scope>
    <source>
        <strain evidence="1">SPB1-3</strain>
    </source>
</reference>
<accession>A0ACD5DFY9</accession>
<name>A0ACD5DFY9_9LACO</name>
<dbReference type="EMBL" id="CP168151">
    <property type="protein sequence ID" value="XFD40180.1"/>
    <property type="molecule type" value="Genomic_DNA"/>
</dbReference>
<dbReference type="Proteomes" id="UP001149860">
    <property type="component" value="Chromosome"/>
</dbReference>
<sequence length="40" mass="4668">MTINNQRNSYSYKYQPVVISAVQDLALLLKMKDPTLIREL</sequence>
<evidence type="ECO:0000313" key="2">
    <source>
        <dbReference type="Proteomes" id="UP001149860"/>
    </source>
</evidence>
<keyword evidence="2" id="KW-1185">Reference proteome</keyword>
<protein>
    <submittedName>
        <fullName evidence="1">Uncharacterized protein</fullName>
    </submittedName>
</protein>
<gene>
    <name evidence="1" type="ORF">O0236_002375</name>
</gene>
<proteinExistence type="predicted"/>
<evidence type="ECO:0000313" key="1">
    <source>
        <dbReference type="EMBL" id="XFD40180.1"/>
    </source>
</evidence>
<organism evidence="1 2">
    <name type="scientific">Lentilactobacillus terminaliae</name>
    <dbReference type="NCBI Taxonomy" id="3003483"/>
    <lineage>
        <taxon>Bacteria</taxon>
        <taxon>Bacillati</taxon>
        <taxon>Bacillota</taxon>
        <taxon>Bacilli</taxon>
        <taxon>Lactobacillales</taxon>
        <taxon>Lactobacillaceae</taxon>
        <taxon>Lentilactobacillus</taxon>
    </lineage>
</organism>